<evidence type="ECO:0000259" key="1">
    <source>
        <dbReference type="Pfam" id="PF01323"/>
    </source>
</evidence>
<keyword evidence="3" id="KW-1185">Reference proteome</keyword>
<comment type="caution">
    <text evidence="2">The sequence shown here is derived from an EMBL/GenBank/DDBJ whole genome shotgun (WGS) entry which is preliminary data.</text>
</comment>
<evidence type="ECO:0000313" key="2">
    <source>
        <dbReference type="EMBL" id="NIZ62177.1"/>
    </source>
</evidence>
<accession>A0ABX0W9H4</accession>
<dbReference type="PANTHER" id="PTHR13887:SF41">
    <property type="entry name" value="THIOREDOXIN SUPERFAMILY PROTEIN"/>
    <property type="match status" value="1"/>
</dbReference>
<gene>
    <name evidence="2" type="ORF">DL239_14440</name>
</gene>
<name>A0ABX0W9H4_9RHOB</name>
<dbReference type="Pfam" id="PF01323">
    <property type="entry name" value="DSBA"/>
    <property type="match status" value="1"/>
</dbReference>
<dbReference type="SUPFAM" id="SSF52833">
    <property type="entry name" value="Thioredoxin-like"/>
    <property type="match status" value="1"/>
</dbReference>
<dbReference type="CDD" id="cd03024">
    <property type="entry name" value="DsbA_FrnE"/>
    <property type="match status" value="1"/>
</dbReference>
<organism evidence="2 3">
    <name type="scientific">Parasedimentitalea denitrificans</name>
    <dbReference type="NCBI Taxonomy" id="2211118"/>
    <lineage>
        <taxon>Bacteria</taxon>
        <taxon>Pseudomonadati</taxon>
        <taxon>Pseudomonadota</taxon>
        <taxon>Alphaproteobacteria</taxon>
        <taxon>Rhodobacterales</taxon>
        <taxon>Paracoccaceae</taxon>
        <taxon>Parasedimentitalea</taxon>
    </lineage>
</organism>
<dbReference type="RefSeq" id="WP_167684800.1">
    <property type="nucleotide sequence ID" value="NZ_QHLQ01000014.1"/>
</dbReference>
<dbReference type="InterPro" id="IPR036249">
    <property type="entry name" value="Thioredoxin-like_sf"/>
</dbReference>
<proteinExistence type="predicted"/>
<dbReference type="InterPro" id="IPR001853">
    <property type="entry name" value="DSBA-like_thioredoxin_dom"/>
</dbReference>
<dbReference type="Gene3D" id="3.40.30.10">
    <property type="entry name" value="Glutaredoxin"/>
    <property type="match status" value="1"/>
</dbReference>
<evidence type="ECO:0000313" key="3">
    <source>
        <dbReference type="Proteomes" id="UP001429564"/>
    </source>
</evidence>
<sequence length="221" mass="24644">MTNTAPSRVVQVDIISDVVCPWCVVGFRQLSDALKQTGMKAALRWHPFELNPDMAAKGEILREHLMAKYGISKEQSVDARLRLTNLGASLGFAFNFTDEMRMVNTFQAHQLLDWAFEKGLQTQLKQILFVEYFSKGKDVSDPEVLIAATNEAGLDADEAREVLNSERFAGEVRKKQAFWQKQGVTGVPAMIFDKQYLISGAQGAAQYAEILQKVANGKVEV</sequence>
<protein>
    <submittedName>
        <fullName evidence="2">Disulfide bond formation protein DsbA</fullName>
    </submittedName>
</protein>
<dbReference type="PANTHER" id="PTHR13887">
    <property type="entry name" value="GLUTATHIONE S-TRANSFERASE KAPPA"/>
    <property type="match status" value="1"/>
</dbReference>
<reference evidence="2 3" key="1">
    <citation type="submission" date="2018-05" db="EMBL/GenBank/DDBJ databases">
        <authorList>
            <person name="Zhang Y.-J."/>
        </authorList>
    </citation>
    <scope>NUCLEOTIDE SEQUENCE [LARGE SCALE GENOMIC DNA]</scope>
    <source>
        <strain evidence="2 3">CY04</strain>
    </source>
</reference>
<feature type="domain" description="DSBA-like thioredoxin" evidence="1">
    <location>
        <begin position="11"/>
        <end position="212"/>
    </location>
</feature>
<dbReference type="Proteomes" id="UP001429564">
    <property type="component" value="Unassembled WGS sequence"/>
</dbReference>
<dbReference type="EMBL" id="QHLQ01000014">
    <property type="protein sequence ID" value="NIZ62177.1"/>
    <property type="molecule type" value="Genomic_DNA"/>
</dbReference>